<dbReference type="InterPro" id="IPR036188">
    <property type="entry name" value="FAD/NAD-bd_sf"/>
</dbReference>
<sequence length="447" mass="47856">MCFDSREKGINIGGKDMSEEKFDAIIVGGGLAGCSAAIVLANAGLAVLVVERGDFCGAKNMTGGRLYGHSLEKIIPNFAEEAPIERKITREKISLMSEDGSFDIGFGSKKLSSTNENASYTVLRSVFDQWLASKAEEAGAEIIPGILVDELIMEDGKVVGVSATGEELYADVVILADGVNSLLAQSIGMKKELEPHQVAVGAKEVIRLGEDVINQRFAVNGEEGVAWLSCGDPTLGGFGGGLLYTNKDTVSVGVVATLSDIGHHELSINQLLDRFKEHPSIAPYLEGGTSIEYSGHLVPEEGLHMVPELYRDGVLVTGDAAGFCINLGFTVRGMDFAIESGRLAAETVIKAHQLGDFSAETLSDYKKALDNSFIMDDLKQYKGFPTLLGRREIFEDLPAMVNDIAAKAFTVDGKQGQSLMMYVLNSVAKHTTAAKLVNFVTTVLEAF</sequence>
<dbReference type="PROSITE" id="PS51257">
    <property type="entry name" value="PROKAR_LIPOPROTEIN"/>
    <property type="match status" value="1"/>
</dbReference>
<dbReference type="AlphaFoldDB" id="A0A133NAW8"/>
<gene>
    <name evidence="8" type="ORF">HMPREF3206_01330</name>
</gene>
<evidence type="ECO:0000313" key="9">
    <source>
        <dbReference type="Proteomes" id="UP000070617"/>
    </source>
</evidence>
<dbReference type="Proteomes" id="UP000070617">
    <property type="component" value="Unassembled WGS sequence"/>
</dbReference>
<dbReference type="PRINTS" id="PR00420">
    <property type="entry name" value="RNGMNOXGNASE"/>
</dbReference>
<comment type="cofactor">
    <cofactor evidence="1">
        <name>FAD</name>
        <dbReference type="ChEBI" id="CHEBI:57692"/>
    </cofactor>
</comment>
<feature type="domain" description="FixC-like C-terminal" evidence="7">
    <location>
        <begin position="387"/>
        <end position="437"/>
    </location>
</feature>
<keyword evidence="3" id="KW-0285">Flavoprotein</keyword>
<dbReference type="PANTHER" id="PTHR43624">
    <property type="entry name" value="ELECTRON TRANSFER FLAVOPROTEIN-QUINONE OXIDOREDUCTASE YDIS-RELATED"/>
    <property type="match status" value="1"/>
</dbReference>
<evidence type="ECO:0000256" key="5">
    <source>
        <dbReference type="ARBA" id="ARBA00023002"/>
    </source>
</evidence>
<dbReference type="Pfam" id="PF26311">
    <property type="entry name" value="ETF-QO_FixC_C"/>
    <property type="match status" value="1"/>
</dbReference>
<dbReference type="InterPro" id="IPR059103">
    <property type="entry name" value="FixC-like_C"/>
</dbReference>
<keyword evidence="5" id="KW-0560">Oxidoreductase</keyword>
<reference evidence="9" key="1">
    <citation type="submission" date="2016-01" db="EMBL/GenBank/DDBJ databases">
        <authorList>
            <person name="Mitreva M."/>
            <person name="Pepin K.H."/>
            <person name="Mihindukulasuriya K.A."/>
            <person name="Fulton R."/>
            <person name="Fronick C."/>
            <person name="O'Laughlin M."/>
            <person name="Miner T."/>
            <person name="Herter B."/>
            <person name="Rosa B.A."/>
            <person name="Cordes M."/>
            <person name="Tomlinson C."/>
            <person name="Wollam A."/>
            <person name="Palsikar V.B."/>
            <person name="Mardis E.R."/>
            <person name="Wilson R.K."/>
        </authorList>
    </citation>
    <scope>NUCLEOTIDE SEQUENCE [LARGE SCALE GENOMIC DNA]</scope>
    <source>
        <strain evidence="9">CMW8396</strain>
    </source>
</reference>
<evidence type="ECO:0000256" key="2">
    <source>
        <dbReference type="ARBA" id="ARBA00006796"/>
    </source>
</evidence>
<dbReference type="STRING" id="134605.HMPREF3206_01330"/>
<evidence type="ECO:0000256" key="4">
    <source>
        <dbReference type="ARBA" id="ARBA00022827"/>
    </source>
</evidence>
<keyword evidence="6" id="KW-1133">Transmembrane helix</keyword>
<dbReference type="Pfam" id="PF12831">
    <property type="entry name" value="FAD_oxidored"/>
    <property type="match status" value="1"/>
</dbReference>
<dbReference type="SUPFAM" id="SSF51905">
    <property type="entry name" value="FAD/NAD(P)-binding domain"/>
    <property type="match status" value="1"/>
</dbReference>
<evidence type="ECO:0000259" key="7">
    <source>
        <dbReference type="Pfam" id="PF26311"/>
    </source>
</evidence>
<dbReference type="EMBL" id="LRPX01000069">
    <property type="protein sequence ID" value="KXA13429.1"/>
    <property type="molecule type" value="Genomic_DNA"/>
</dbReference>
<comment type="caution">
    <text evidence="8">The sequence shown here is derived from an EMBL/GenBank/DDBJ whole genome shotgun (WGS) entry which is preliminary data.</text>
</comment>
<keyword evidence="6" id="KW-0812">Transmembrane</keyword>
<evidence type="ECO:0000313" key="8">
    <source>
        <dbReference type="EMBL" id="KXA13429.1"/>
    </source>
</evidence>
<dbReference type="PANTHER" id="PTHR43624:SF2">
    <property type="entry name" value="ELECTRON TRANSFER FLAVOPROTEIN-QUINONE OXIDOREDUCTASE YDIS-RELATED"/>
    <property type="match status" value="1"/>
</dbReference>
<dbReference type="NCBIfam" id="NF007450">
    <property type="entry name" value="PRK10015.1"/>
    <property type="match status" value="1"/>
</dbReference>
<name>A0A133NAW8_9FUSO</name>
<evidence type="ECO:0000256" key="1">
    <source>
        <dbReference type="ARBA" id="ARBA00001974"/>
    </source>
</evidence>
<keyword evidence="6" id="KW-0472">Membrane</keyword>
<protein>
    <submittedName>
        <fullName evidence="8">FAD dependent oxidoreductase</fullName>
    </submittedName>
</protein>
<dbReference type="GO" id="GO:0016491">
    <property type="term" value="F:oxidoreductase activity"/>
    <property type="evidence" value="ECO:0007669"/>
    <property type="project" value="UniProtKB-KW"/>
</dbReference>
<comment type="similarity">
    <text evidence="2">Belongs to the ETF-QO/FixC family.</text>
</comment>
<dbReference type="SUPFAM" id="SSF54373">
    <property type="entry name" value="FAD-linked reductases, C-terminal domain"/>
    <property type="match status" value="1"/>
</dbReference>
<accession>A0A133NAW8</accession>
<dbReference type="PATRIC" id="fig|134605.3.peg.1316"/>
<organism evidence="8 9">
    <name type="scientific">Fusobacterium equinum</name>
    <dbReference type="NCBI Taxonomy" id="134605"/>
    <lineage>
        <taxon>Bacteria</taxon>
        <taxon>Fusobacteriati</taxon>
        <taxon>Fusobacteriota</taxon>
        <taxon>Fusobacteriia</taxon>
        <taxon>Fusobacteriales</taxon>
        <taxon>Fusobacteriaceae</taxon>
        <taxon>Fusobacterium</taxon>
    </lineage>
</organism>
<evidence type="ECO:0000256" key="6">
    <source>
        <dbReference type="SAM" id="Phobius"/>
    </source>
</evidence>
<proteinExistence type="inferred from homology"/>
<dbReference type="InterPro" id="IPR039651">
    <property type="entry name" value="FixC-like"/>
</dbReference>
<dbReference type="Gene3D" id="3.50.50.60">
    <property type="entry name" value="FAD/NAD(P)-binding domain"/>
    <property type="match status" value="1"/>
</dbReference>
<evidence type="ECO:0000256" key="3">
    <source>
        <dbReference type="ARBA" id="ARBA00022630"/>
    </source>
</evidence>
<keyword evidence="9" id="KW-1185">Reference proteome</keyword>
<keyword evidence="4" id="KW-0274">FAD</keyword>
<feature type="transmembrane region" description="Helical" evidence="6">
    <location>
        <begin position="24"/>
        <end position="50"/>
    </location>
</feature>